<keyword evidence="3" id="KW-1185">Reference proteome</keyword>
<evidence type="ECO:0000313" key="2">
    <source>
        <dbReference type="EMBL" id="CAI6353251.1"/>
    </source>
</evidence>
<evidence type="ECO:0000259" key="1">
    <source>
        <dbReference type="Pfam" id="PF03184"/>
    </source>
</evidence>
<protein>
    <recommendedName>
        <fullName evidence="1">DDE-1 domain-containing protein</fullName>
    </recommendedName>
</protein>
<dbReference type="GO" id="GO:0005634">
    <property type="term" value="C:nucleus"/>
    <property type="evidence" value="ECO:0007669"/>
    <property type="project" value="TreeGrafter"/>
</dbReference>
<reference evidence="2 3" key="1">
    <citation type="submission" date="2023-01" db="EMBL/GenBank/DDBJ databases">
        <authorList>
            <person name="Whitehead M."/>
        </authorList>
    </citation>
    <scope>NUCLEOTIDE SEQUENCE [LARGE SCALE GENOMIC DNA]</scope>
</reference>
<dbReference type="PANTHER" id="PTHR19303">
    <property type="entry name" value="TRANSPOSON"/>
    <property type="match status" value="1"/>
</dbReference>
<feature type="domain" description="DDE-1" evidence="1">
    <location>
        <begin position="2"/>
        <end position="128"/>
    </location>
</feature>
<accession>A0AAV0WBP6</accession>
<evidence type="ECO:0000313" key="3">
    <source>
        <dbReference type="Proteomes" id="UP001160148"/>
    </source>
</evidence>
<dbReference type="GO" id="GO:0003677">
    <property type="term" value="F:DNA binding"/>
    <property type="evidence" value="ECO:0007669"/>
    <property type="project" value="TreeGrafter"/>
</dbReference>
<gene>
    <name evidence="2" type="ORF">MEUPH1_LOCUS9393</name>
</gene>
<dbReference type="Proteomes" id="UP001160148">
    <property type="component" value="Unassembled WGS sequence"/>
</dbReference>
<dbReference type="Pfam" id="PF03184">
    <property type="entry name" value="DDE_1"/>
    <property type="match status" value="1"/>
</dbReference>
<proteinExistence type="predicted"/>
<dbReference type="PANTHER" id="PTHR19303:SF73">
    <property type="entry name" value="PROTEIN PDC2"/>
    <property type="match status" value="1"/>
</dbReference>
<dbReference type="EMBL" id="CARXXK010000002">
    <property type="protein sequence ID" value="CAI6353251.1"/>
    <property type="molecule type" value="Genomic_DNA"/>
</dbReference>
<sequence length="226" mass="25779">MAGTDKKKLLIIGKSAKPRCFKNIKITNLPVSYLSNKNAWMTAEIFTSWLKDWDKELGKQSRTILLIVDNAGPHPKLIDLKNITLEFLPPNTTSLVQPLDMGIIKNLKTHYRGLLVTYILKAIEDNSHCFAHCGFRPLIDLPIPPIVSIENDVAQCVENGELFIKIDDGVQCFNENENYDNILDEIAERSLQNEESDDDDYEVQPFKITTREAEKTMDDFLQPNKI</sequence>
<dbReference type="AlphaFoldDB" id="A0AAV0WBP6"/>
<dbReference type="InterPro" id="IPR050863">
    <property type="entry name" value="CenT-Element_Derived"/>
</dbReference>
<comment type="caution">
    <text evidence="2">The sequence shown here is derived from an EMBL/GenBank/DDBJ whole genome shotgun (WGS) entry which is preliminary data.</text>
</comment>
<name>A0AAV0WBP6_9HEMI</name>
<organism evidence="2 3">
    <name type="scientific">Macrosiphum euphorbiae</name>
    <name type="common">potato aphid</name>
    <dbReference type="NCBI Taxonomy" id="13131"/>
    <lineage>
        <taxon>Eukaryota</taxon>
        <taxon>Metazoa</taxon>
        <taxon>Ecdysozoa</taxon>
        <taxon>Arthropoda</taxon>
        <taxon>Hexapoda</taxon>
        <taxon>Insecta</taxon>
        <taxon>Pterygota</taxon>
        <taxon>Neoptera</taxon>
        <taxon>Paraneoptera</taxon>
        <taxon>Hemiptera</taxon>
        <taxon>Sternorrhyncha</taxon>
        <taxon>Aphidomorpha</taxon>
        <taxon>Aphidoidea</taxon>
        <taxon>Aphididae</taxon>
        <taxon>Macrosiphini</taxon>
        <taxon>Macrosiphum</taxon>
    </lineage>
</organism>
<dbReference type="InterPro" id="IPR004875">
    <property type="entry name" value="DDE_SF_endonuclease_dom"/>
</dbReference>